<evidence type="ECO:0000313" key="3">
    <source>
        <dbReference type="Proteomes" id="UP001321014"/>
    </source>
</evidence>
<organism evidence="2 3">
    <name type="scientific">Ruegeria marisflavi</name>
    <dbReference type="NCBI Taxonomy" id="2984152"/>
    <lineage>
        <taxon>Bacteria</taxon>
        <taxon>Pseudomonadati</taxon>
        <taxon>Pseudomonadota</taxon>
        <taxon>Alphaproteobacteria</taxon>
        <taxon>Rhodobacterales</taxon>
        <taxon>Roseobacteraceae</taxon>
        <taxon>Ruegeria</taxon>
    </lineage>
</organism>
<evidence type="ECO:0000313" key="2">
    <source>
        <dbReference type="EMBL" id="MCU9839754.1"/>
    </source>
</evidence>
<dbReference type="EMBL" id="JAOVQN010000021">
    <property type="protein sequence ID" value="MCU9839754.1"/>
    <property type="molecule type" value="Genomic_DNA"/>
</dbReference>
<feature type="domain" description="Rhodanese" evidence="1">
    <location>
        <begin position="122"/>
        <end position="186"/>
    </location>
</feature>
<reference evidence="2 3" key="1">
    <citation type="submission" date="2022-10" db="EMBL/GenBank/DDBJ databases">
        <title>Ruegeria sp. nov., isolated from ocean surface water.</title>
        <authorList>
            <person name="He W."/>
            <person name="Wang L."/>
            <person name="Zhang D.-F."/>
        </authorList>
    </citation>
    <scope>NUCLEOTIDE SEQUENCE [LARGE SCALE GENOMIC DNA]</scope>
    <source>
        <strain evidence="2 3">WL0004</strain>
    </source>
</reference>
<evidence type="ECO:0000259" key="1">
    <source>
        <dbReference type="PROSITE" id="PS50206"/>
    </source>
</evidence>
<dbReference type="InterPro" id="IPR036873">
    <property type="entry name" value="Rhodanese-like_dom_sf"/>
</dbReference>
<gene>
    <name evidence="2" type="ORF">OEZ49_18425</name>
</gene>
<dbReference type="SUPFAM" id="SSF52821">
    <property type="entry name" value="Rhodanese/Cell cycle control phosphatase"/>
    <property type="match status" value="1"/>
</dbReference>
<dbReference type="Proteomes" id="UP001321014">
    <property type="component" value="Unassembled WGS sequence"/>
</dbReference>
<protein>
    <submittedName>
        <fullName evidence="2">PQQ-dependent catabolism-associated CXXCW motif protein</fullName>
    </submittedName>
</protein>
<name>A0ABT2WV31_9RHOB</name>
<proteinExistence type="predicted"/>
<dbReference type="InterPro" id="IPR022376">
    <property type="entry name" value="PQQ_CXXCW"/>
</dbReference>
<accession>A0ABT2WV31</accession>
<dbReference type="RefSeq" id="WP_263389670.1">
    <property type="nucleotide sequence ID" value="NZ_JAOVQN010000021.1"/>
</dbReference>
<keyword evidence="3" id="KW-1185">Reference proteome</keyword>
<dbReference type="Gene3D" id="3.40.250.10">
    <property type="entry name" value="Rhodanese-like domain"/>
    <property type="match status" value="1"/>
</dbReference>
<dbReference type="PROSITE" id="PS50206">
    <property type="entry name" value="RHODANESE_3"/>
    <property type="match status" value="1"/>
</dbReference>
<dbReference type="NCBIfam" id="TIGR03865">
    <property type="entry name" value="PQQ_CXXCW"/>
    <property type="match status" value="1"/>
</dbReference>
<comment type="caution">
    <text evidence="2">The sequence shown here is derived from an EMBL/GenBank/DDBJ whole genome shotgun (WGS) entry which is preliminary data.</text>
</comment>
<sequence>MRRIAAATGLLLAWLAETAVAESYGSIRERRPDLFHPESGYRIARHRAPVPDDIPLPVRRVSALWARTLLDRGALALDVFGASQSRFDELDGTWLVSEPRMSLPGAVWLPEVGRGVLEPMIERYLQRELERATGGKKAHAVVVFCVADCWMSWNAAQRIAALGYLQVHWYPHGTDGWADLGWRLEPVEPVPVGLD</sequence>
<dbReference type="InterPro" id="IPR001763">
    <property type="entry name" value="Rhodanese-like_dom"/>
</dbReference>
<dbReference type="CDD" id="cd00158">
    <property type="entry name" value="RHOD"/>
    <property type="match status" value="1"/>
</dbReference>